<comment type="pathway">
    <text evidence="2">Cofactor biosynthesis; thiamine diphosphate biosynthesis; thiamine diphosphate from thiamine phosphate: step 1/1.</text>
</comment>
<dbReference type="PANTHER" id="PTHR30270">
    <property type="entry name" value="THIAMINE-MONOPHOSPHATE KINASE"/>
    <property type="match status" value="1"/>
</dbReference>
<dbReference type="InterPro" id="IPR016188">
    <property type="entry name" value="PurM-like_N"/>
</dbReference>
<evidence type="ECO:0000256" key="2">
    <source>
        <dbReference type="HAMAP-Rule" id="MF_02128"/>
    </source>
</evidence>
<accession>A0ABS0AGZ8</accession>
<gene>
    <name evidence="2" type="primary">thiL</name>
    <name evidence="4" type="ORF">ISO4_01157</name>
</gene>
<proteinExistence type="inferred from homology"/>
<reference evidence="4 5" key="1">
    <citation type="submission" date="2012-09" db="EMBL/GenBank/DDBJ databases">
        <title>Genome Sequence of alkane-degrading Bacterium Alcanivorax venustensis ISO4.</title>
        <authorList>
            <person name="Lai Q."/>
            <person name="Shao Z."/>
        </authorList>
    </citation>
    <scope>NUCLEOTIDE SEQUENCE [LARGE SCALE GENOMIC DNA]</scope>
    <source>
        <strain evidence="4 5">ISO4</strain>
    </source>
</reference>
<feature type="binding site" evidence="2">
    <location>
        <position position="29"/>
    </location>
    <ligand>
        <name>Mg(2+)</name>
        <dbReference type="ChEBI" id="CHEBI:18420"/>
        <label>3</label>
    </ligand>
</feature>
<comment type="caution">
    <text evidence="4">The sequence shown here is derived from an EMBL/GenBank/DDBJ whole genome shotgun (WGS) entry which is preliminary data.</text>
</comment>
<dbReference type="CDD" id="cd02194">
    <property type="entry name" value="ThiL"/>
    <property type="match status" value="1"/>
</dbReference>
<dbReference type="InterPro" id="IPR036676">
    <property type="entry name" value="PurM-like_C_sf"/>
</dbReference>
<sequence length="306" mass="32087">MDEFALIERYFRRPDQPPGDGVVLGPGDDAALLLPPAGDELVMTLDTSLGGHHFPDDLPAADVGHRCLAVNLSDLYAMGARPLWFLLSVTLPQADEAWLAGFAQGLFDLADRAGIALVGGDVTRGPLSVSIQATGAVTPGRALRRSGARAGQRLAIGGVPGQGGLGLRHWQAGERASVSARHLARPAFPLDLGAALVGRAGAAIDVSDGLLQDLGHILKASGGLGAELDLATLPVNEELAALDEADRYPLQLTGGDDYCLLFTWPDARPLPPGTSDIGMITEKGPILLRYPDGRTEPARPGGWRHF</sequence>
<dbReference type="SUPFAM" id="SSF55326">
    <property type="entry name" value="PurM N-terminal domain-like"/>
    <property type="match status" value="1"/>
</dbReference>
<feature type="binding site" evidence="2">
    <location>
        <position position="74"/>
    </location>
    <ligand>
        <name>Mg(2+)</name>
        <dbReference type="ChEBI" id="CHEBI:18420"/>
        <label>4</label>
    </ligand>
</feature>
<dbReference type="Gene3D" id="3.30.1330.10">
    <property type="entry name" value="PurM-like, N-terminal domain"/>
    <property type="match status" value="1"/>
</dbReference>
<dbReference type="EC" id="2.7.4.16" evidence="2"/>
<comment type="caution">
    <text evidence="2">Lacks conserved residue(s) required for the propagation of feature annotation.</text>
</comment>
<dbReference type="SUPFAM" id="SSF56042">
    <property type="entry name" value="PurM C-terminal domain-like"/>
    <property type="match status" value="1"/>
</dbReference>
<dbReference type="NCBIfam" id="TIGR01379">
    <property type="entry name" value="thiL"/>
    <property type="match status" value="1"/>
</dbReference>
<dbReference type="Proteomes" id="UP000644441">
    <property type="component" value="Unassembled WGS sequence"/>
</dbReference>
<keyword evidence="2 4" id="KW-0418">Kinase</keyword>
<dbReference type="InterPro" id="IPR006283">
    <property type="entry name" value="ThiL-like"/>
</dbReference>
<protein>
    <recommendedName>
        <fullName evidence="2">Thiamine-monophosphate kinase</fullName>
        <shortName evidence="2">TMP kinase</shortName>
        <shortName evidence="2">Thiamine-phosphate kinase</shortName>
        <ecNumber evidence="2">2.7.4.16</ecNumber>
    </recommendedName>
</protein>
<dbReference type="PANTHER" id="PTHR30270:SF0">
    <property type="entry name" value="THIAMINE-MONOPHOSPHATE KINASE"/>
    <property type="match status" value="1"/>
</dbReference>
<dbReference type="HAMAP" id="MF_02128">
    <property type="entry name" value="TMP_kinase"/>
    <property type="match status" value="1"/>
</dbReference>
<feature type="binding site" evidence="2">
    <location>
        <position position="303"/>
    </location>
    <ligand>
        <name>substrate</name>
    </ligand>
</feature>
<feature type="binding site" evidence="2">
    <location>
        <position position="53"/>
    </location>
    <ligand>
        <name>substrate</name>
    </ligand>
</feature>
<feature type="binding site" evidence="2">
    <location>
        <position position="74"/>
    </location>
    <ligand>
        <name>Mg(2+)</name>
        <dbReference type="ChEBI" id="CHEBI:18420"/>
        <label>2</label>
    </ligand>
</feature>
<feature type="binding site" evidence="2">
    <location>
        <position position="46"/>
    </location>
    <ligand>
        <name>Mg(2+)</name>
        <dbReference type="ChEBI" id="CHEBI:18420"/>
        <label>1</label>
    </ligand>
</feature>
<feature type="binding site" evidence="2">
    <location>
        <begin position="120"/>
        <end position="121"/>
    </location>
    <ligand>
        <name>ATP</name>
        <dbReference type="ChEBI" id="CHEBI:30616"/>
    </ligand>
</feature>
<keyword evidence="2" id="KW-0479">Metal-binding</keyword>
<name>A0ABS0AGZ8_9GAMM</name>
<feature type="binding site" evidence="2">
    <location>
        <position position="145"/>
    </location>
    <ligand>
        <name>ATP</name>
        <dbReference type="ChEBI" id="CHEBI:30616"/>
    </ligand>
</feature>
<dbReference type="Gene3D" id="3.90.650.10">
    <property type="entry name" value="PurM-like C-terminal domain"/>
    <property type="match status" value="1"/>
</dbReference>
<evidence type="ECO:0000313" key="5">
    <source>
        <dbReference type="Proteomes" id="UP000644441"/>
    </source>
</evidence>
<keyword evidence="2" id="KW-0808">Transferase</keyword>
<dbReference type="PIRSF" id="PIRSF005303">
    <property type="entry name" value="Thiam_monoph_kin"/>
    <property type="match status" value="1"/>
</dbReference>
<feature type="binding site" evidence="2">
    <location>
        <position position="29"/>
    </location>
    <ligand>
        <name>Mg(2+)</name>
        <dbReference type="ChEBI" id="CHEBI:18420"/>
        <label>4</label>
    </ligand>
</feature>
<feature type="binding site" evidence="2">
    <location>
        <position position="74"/>
    </location>
    <ligand>
        <name>Mg(2+)</name>
        <dbReference type="ChEBI" id="CHEBI:18420"/>
        <label>3</label>
    </ligand>
</feature>
<comment type="catalytic activity">
    <reaction evidence="2">
        <text>thiamine phosphate + ATP = thiamine diphosphate + ADP</text>
        <dbReference type="Rhea" id="RHEA:15913"/>
        <dbReference type="ChEBI" id="CHEBI:30616"/>
        <dbReference type="ChEBI" id="CHEBI:37575"/>
        <dbReference type="ChEBI" id="CHEBI:58937"/>
        <dbReference type="ChEBI" id="CHEBI:456216"/>
        <dbReference type="EC" id="2.7.4.16"/>
    </reaction>
</comment>
<dbReference type="RefSeq" id="WP_194855487.1">
    <property type="nucleotide sequence ID" value="NZ_ARXR01000007.1"/>
</dbReference>
<keyword evidence="5" id="KW-1185">Reference proteome</keyword>
<comment type="miscellaneous">
    <text evidence="2">Reaction mechanism of ThiL seems to utilize a direct, inline transfer of the gamma-phosphate of ATP to TMP rather than a phosphorylated enzyme intermediate.</text>
</comment>
<keyword evidence="2" id="KW-0067">ATP-binding</keyword>
<feature type="binding site" evidence="2">
    <location>
        <position position="46"/>
    </location>
    <ligand>
        <name>Mg(2+)</name>
        <dbReference type="ChEBI" id="CHEBI:18420"/>
        <label>2</label>
    </ligand>
</feature>
<feature type="binding site" evidence="2">
    <location>
        <position position="256"/>
    </location>
    <ligand>
        <name>substrate</name>
    </ligand>
</feature>
<dbReference type="EMBL" id="ARXR01000007">
    <property type="protein sequence ID" value="MBF5052555.1"/>
    <property type="molecule type" value="Genomic_DNA"/>
</dbReference>
<dbReference type="Pfam" id="PF00586">
    <property type="entry name" value="AIRS"/>
    <property type="match status" value="1"/>
</dbReference>
<keyword evidence="2" id="KW-0460">Magnesium</keyword>
<feature type="binding site" evidence="2">
    <location>
        <position position="208"/>
    </location>
    <ligand>
        <name>Mg(2+)</name>
        <dbReference type="ChEBI" id="CHEBI:18420"/>
        <label>5</label>
    </ligand>
</feature>
<organism evidence="4 5">
    <name type="scientific">Alloalcanivorax venustensis ISO4</name>
    <dbReference type="NCBI Taxonomy" id="1177184"/>
    <lineage>
        <taxon>Bacteria</taxon>
        <taxon>Pseudomonadati</taxon>
        <taxon>Pseudomonadota</taxon>
        <taxon>Gammaproteobacteria</taxon>
        <taxon>Oceanospirillales</taxon>
        <taxon>Alcanivoracaceae</taxon>
        <taxon>Alloalcanivorax</taxon>
    </lineage>
</organism>
<feature type="binding site" evidence="2">
    <location>
        <position position="44"/>
    </location>
    <ligand>
        <name>Mg(2+)</name>
        <dbReference type="ChEBI" id="CHEBI:18420"/>
        <label>4</label>
    </ligand>
</feature>
<evidence type="ECO:0000256" key="1">
    <source>
        <dbReference type="ARBA" id="ARBA00022977"/>
    </source>
</evidence>
<keyword evidence="2" id="KW-0547">Nucleotide-binding</keyword>
<feature type="domain" description="PurM-like N-terminal" evidence="3">
    <location>
        <begin position="27"/>
        <end position="137"/>
    </location>
</feature>
<keyword evidence="1 2" id="KW-0784">Thiamine biosynthesis</keyword>
<evidence type="ECO:0000259" key="3">
    <source>
        <dbReference type="Pfam" id="PF00586"/>
    </source>
</evidence>
<comment type="similarity">
    <text evidence="2">Belongs to the thiamine-monophosphate kinase family.</text>
</comment>
<feature type="binding site" evidence="2">
    <location>
        <position position="205"/>
    </location>
    <ligand>
        <name>Mg(2+)</name>
        <dbReference type="ChEBI" id="CHEBI:18420"/>
        <label>3</label>
    </ligand>
</feature>
<comment type="function">
    <text evidence="2">Catalyzes the ATP-dependent phosphorylation of thiamine-monophosphate (TMP) to form thiamine-pyrophosphate (TPP), the active form of vitamin B1.</text>
</comment>
<evidence type="ECO:0000313" key="4">
    <source>
        <dbReference type="EMBL" id="MBF5052555.1"/>
    </source>
</evidence>
<feature type="binding site" evidence="2">
    <location>
        <position position="121"/>
    </location>
    <ligand>
        <name>Mg(2+)</name>
        <dbReference type="ChEBI" id="CHEBI:18420"/>
        <label>1</label>
    </ligand>
</feature>
<feature type="binding site" evidence="2">
    <location>
        <position position="207"/>
    </location>
    <ligand>
        <name>ATP</name>
        <dbReference type="ChEBI" id="CHEBI:30616"/>
    </ligand>
</feature>
<dbReference type="GO" id="GO:0016301">
    <property type="term" value="F:kinase activity"/>
    <property type="evidence" value="ECO:0007669"/>
    <property type="project" value="UniProtKB-KW"/>
</dbReference>
<dbReference type="InterPro" id="IPR036921">
    <property type="entry name" value="PurM-like_N_sf"/>
</dbReference>